<name>A0ABW5N3L2_9FLAO</name>
<evidence type="ECO:0000313" key="2">
    <source>
        <dbReference type="EMBL" id="MFD2588833.1"/>
    </source>
</evidence>
<keyword evidence="3" id="KW-1185">Reference proteome</keyword>
<dbReference type="Proteomes" id="UP001597526">
    <property type="component" value="Unassembled WGS sequence"/>
</dbReference>
<gene>
    <name evidence="2" type="ORF">ACFSQJ_18045</name>
</gene>
<evidence type="ECO:0000256" key="1">
    <source>
        <dbReference type="SAM" id="SignalP"/>
    </source>
</evidence>
<dbReference type="EMBL" id="JBHULB010000082">
    <property type="protein sequence ID" value="MFD2588833.1"/>
    <property type="molecule type" value="Genomic_DNA"/>
</dbReference>
<feature type="signal peptide" evidence="1">
    <location>
        <begin position="1"/>
        <end position="22"/>
    </location>
</feature>
<evidence type="ECO:0000313" key="3">
    <source>
        <dbReference type="Proteomes" id="UP001597526"/>
    </source>
</evidence>
<organism evidence="2 3">
    <name type="scientific">Croceitalea marina</name>
    <dbReference type="NCBI Taxonomy" id="1775166"/>
    <lineage>
        <taxon>Bacteria</taxon>
        <taxon>Pseudomonadati</taxon>
        <taxon>Bacteroidota</taxon>
        <taxon>Flavobacteriia</taxon>
        <taxon>Flavobacteriales</taxon>
        <taxon>Flavobacteriaceae</taxon>
        <taxon>Croceitalea</taxon>
    </lineage>
</organism>
<keyword evidence="1" id="KW-0732">Signal</keyword>
<sequence length="108" mass="12429">MFRNILFFVLLGFFLTGPHAHATNNMIKKPESIHVADYFVYHGITDIVTEKMKSFTKKYNIGFRNKGCNMLNTTATKEHNMRVAENLSNYLGSTQWIDELPMKILGVN</sequence>
<reference evidence="3" key="1">
    <citation type="journal article" date="2019" name="Int. J. Syst. Evol. Microbiol.">
        <title>The Global Catalogue of Microorganisms (GCM) 10K type strain sequencing project: providing services to taxonomists for standard genome sequencing and annotation.</title>
        <authorList>
            <consortium name="The Broad Institute Genomics Platform"/>
            <consortium name="The Broad Institute Genome Sequencing Center for Infectious Disease"/>
            <person name="Wu L."/>
            <person name="Ma J."/>
        </authorList>
    </citation>
    <scope>NUCLEOTIDE SEQUENCE [LARGE SCALE GENOMIC DNA]</scope>
    <source>
        <strain evidence="3">KCTC 52368</strain>
    </source>
</reference>
<accession>A0ABW5N3L2</accession>
<comment type="caution">
    <text evidence="2">The sequence shown here is derived from an EMBL/GenBank/DDBJ whole genome shotgun (WGS) entry which is preliminary data.</text>
</comment>
<protein>
    <submittedName>
        <fullName evidence="2">Uncharacterized protein</fullName>
    </submittedName>
</protein>
<proteinExistence type="predicted"/>
<feature type="chain" id="PRO_5045930118" evidence="1">
    <location>
        <begin position="23"/>
        <end position="108"/>
    </location>
</feature>
<dbReference type="RefSeq" id="WP_377768298.1">
    <property type="nucleotide sequence ID" value="NZ_JBHULB010000082.1"/>
</dbReference>